<dbReference type="Pfam" id="PF13511">
    <property type="entry name" value="DUF4124"/>
    <property type="match status" value="1"/>
</dbReference>
<dbReference type="InterPro" id="IPR025392">
    <property type="entry name" value="DUF4124"/>
</dbReference>
<dbReference type="OrthoDB" id="7068596at2"/>
<keyword evidence="2" id="KW-0732">Signal</keyword>
<comment type="caution">
    <text evidence="4">The sequence shown here is derived from an EMBL/GenBank/DDBJ whole genome shotgun (WGS) entry which is preliminary data.</text>
</comment>
<feature type="compositionally biased region" description="Polar residues" evidence="1">
    <location>
        <begin position="73"/>
        <end position="95"/>
    </location>
</feature>
<protein>
    <recommendedName>
        <fullName evidence="3">DUF4124 domain-containing protein</fullName>
    </recommendedName>
</protein>
<feature type="domain" description="DUF4124" evidence="3">
    <location>
        <begin position="13"/>
        <end position="47"/>
    </location>
</feature>
<keyword evidence="5" id="KW-1185">Reference proteome</keyword>
<evidence type="ECO:0000256" key="1">
    <source>
        <dbReference type="SAM" id="MobiDB-lite"/>
    </source>
</evidence>
<proteinExistence type="predicted"/>
<evidence type="ECO:0000313" key="5">
    <source>
        <dbReference type="Proteomes" id="UP000244906"/>
    </source>
</evidence>
<feature type="chain" id="PRO_5016000600" description="DUF4124 domain-containing protein" evidence="2">
    <location>
        <begin position="21"/>
        <end position="175"/>
    </location>
</feature>
<organism evidence="4 5">
    <name type="scientific">Pelagibaculum spongiae</name>
    <dbReference type="NCBI Taxonomy" id="2080658"/>
    <lineage>
        <taxon>Bacteria</taxon>
        <taxon>Pseudomonadati</taxon>
        <taxon>Pseudomonadota</taxon>
        <taxon>Gammaproteobacteria</taxon>
        <taxon>Oceanospirillales</taxon>
        <taxon>Pelagibaculum</taxon>
    </lineage>
</organism>
<sequence length="175" mass="20559">MNLAKIILLASIAICTSLPAAEVFTWTDEQGVKHFSSNKPRNTPSNKLYVESDPQSARKNIREQKKQAKRNRTWAQSALNNQPNSRNYKSTNKNQPNCNVIIKNTKKSIDKKMKYLLHQHKYYKITQKKYRTQIHQLTNLKRSLSYNQCLTDLTSYKNSIYRCMNQYNNPKRCIN</sequence>
<dbReference type="AlphaFoldDB" id="A0A2V1GV89"/>
<evidence type="ECO:0000313" key="4">
    <source>
        <dbReference type="EMBL" id="PVZ63412.1"/>
    </source>
</evidence>
<dbReference type="Proteomes" id="UP000244906">
    <property type="component" value="Unassembled WGS sequence"/>
</dbReference>
<dbReference type="RefSeq" id="WP_116689107.1">
    <property type="nucleotide sequence ID" value="NZ_CAWNYD010000016.1"/>
</dbReference>
<dbReference type="EMBL" id="QDDL01000016">
    <property type="protein sequence ID" value="PVZ63412.1"/>
    <property type="molecule type" value="Genomic_DNA"/>
</dbReference>
<name>A0A2V1GV89_9GAMM</name>
<gene>
    <name evidence="4" type="ORF">DC094_21115</name>
</gene>
<accession>A0A2V1GV89</accession>
<reference evidence="4 5" key="1">
    <citation type="submission" date="2018-04" db="EMBL/GenBank/DDBJ databases">
        <title>Thalassorhabdus spongiae gen. nov., sp. nov., isolated from a marine sponge in South-West Iceland.</title>
        <authorList>
            <person name="Knobloch S."/>
            <person name="Daussin A."/>
            <person name="Johannsson R."/>
            <person name="Marteinsson V.T."/>
        </authorList>
    </citation>
    <scope>NUCLEOTIDE SEQUENCE [LARGE SCALE GENOMIC DNA]</scope>
    <source>
        <strain evidence="4 5">Hp12</strain>
    </source>
</reference>
<feature type="signal peptide" evidence="2">
    <location>
        <begin position="1"/>
        <end position="20"/>
    </location>
</feature>
<feature type="region of interest" description="Disordered" evidence="1">
    <location>
        <begin position="35"/>
        <end position="95"/>
    </location>
</feature>
<evidence type="ECO:0000259" key="3">
    <source>
        <dbReference type="Pfam" id="PF13511"/>
    </source>
</evidence>
<feature type="compositionally biased region" description="Polar residues" evidence="1">
    <location>
        <begin position="35"/>
        <end position="46"/>
    </location>
</feature>
<evidence type="ECO:0000256" key="2">
    <source>
        <dbReference type="SAM" id="SignalP"/>
    </source>
</evidence>